<evidence type="ECO:0000259" key="9">
    <source>
        <dbReference type="Pfam" id="PF12680"/>
    </source>
</evidence>
<evidence type="ECO:0000256" key="3">
    <source>
        <dbReference type="ARBA" id="ARBA00023015"/>
    </source>
</evidence>
<dbReference type="InterPro" id="IPR013325">
    <property type="entry name" value="RNA_pol_sigma_r2"/>
</dbReference>
<dbReference type="SUPFAM" id="SSF88659">
    <property type="entry name" value="Sigma3 and sigma4 domains of RNA polymerase sigma factors"/>
    <property type="match status" value="1"/>
</dbReference>
<dbReference type="SUPFAM" id="SSF54427">
    <property type="entry name" value="NTF2-like"/>
    <property type="match status" value="1"/>
</dbReference>
<dbReference type="InterPro" id="IPR014305">
    <property type="entry name" value="RNA_pol_sigma-G_actinobac"/>
</dbReference>
<feature type="domain" description="RNA polymerase sigma factor 70 region 4 type 2" evidence="8">
    <location>
        <begin position="153"/>
        <end position="204"/>
    </location>
</feature>
<dbReference type="InterPro" id="IPR032710">
    <property type="entry name" value="NTF2-like_dom_sf"/>
</dbReference>
<feature type="region of interest" description="Disordered" evidence="6">
    <location>
        <begin position="102"/>
        <end position="125"/>
    </location>
</feature>
<dbReference type="InterPro" id="IPR013324">
    <property type="entry name" value="RNA_pol_sigma_r3/r4-like"/>
</dbReference>
<protein>
    <submittedName>
        <fullName evidence="10">Sigma-70 family RNA polymerase sigma factor</fullName>
    </submittedName>
</protein>
<dbReference type="NCBIfam" id="NF006089">
    <property type="entry name" value="PRK08241.1"/>
    <property type="match status" value="1"/>
</dbReference>
<dbReference type="InterPro" id="IPR036388">
    <property type="entry name" value="WH-like_DNA-bd_sf"/>
</dbReference>
<name>A0A3A9YT68_9ACTN</name>
<reference evidence="10 11" key="1">
    <citation type="journal article" date="2014" name="Int. J. Syst. Evol. Microbiol.">
        <title>Streptomyces hoynatensis sp. nov., isolated from deep marine sediment.</title>
        <authorList>
            <person name="Veyisoglu A."/>
            <person name="Sahin N."/>
        </authorList>
    </citation>
    <scope>NUCLEOTIDE SEQUENCE [LARGE SCALE GENOMIC DNA]</scope>
    <source>
        <strain evidence="10 11">KCTC 29097</strain>
    </source>
</reference>
<dbReference type="InterPro" id="IPR007627">
    <property type="entry name" value="RNA_pol_sigma70_r2"/>
</dbReference>
<comment type="similarity">
    <text evidence="1">Belongs to the sigma-70 factor family. ECF subfamily.</text>
</comment>
<dbReference type="RefSeq" id="WP_120682294.1">
    <property type="nucleotide sequence ID" value="NZ_RBAL01000014.1"/>
</dbReference>
<feature type="region of interest" description="Disordered" evidence="6">
    <location>
        <begin position="1"/>
        <end position="35"/>
    </location>
</feature>
<organism evidence="10 11">
    <name type="scientific">Streptomyces hoynatensis</name>
    <dbReference type="NCBI Taxonomy" id="1141874"/>
    <lineage>
        <taxon>Bacteria</taxon>
        <taxon>Bacillati</taxon>
        <taxon>Actinomycetota</taxon>
        <taxon>Actinomycetes</taxon>
        <taxon>Kitasatosporales</taxon>
        <taxon>Streptomycetaceae</taxon>
        <taxon>Streptomyces</taxon>
    </lineage>
</organism>
<dbReference type="GO" id="GO:0016987">
    <property type="term" value="F:sigma factor activity"/>
    <property type="evidence" value="ECO:0007669"/>
    <property type="project" value="UniProtKB-KW"/>
</dbReference>
<dbReference type="InterPro" id="IPR039425">
    <property type="entry name" value="RNA_pol_sigma-70-like"/>
</dbReference>
<keyword evidence="4" id="KW-0731">Sigma factor</keyword>
<dbReference type="AlphaFoldDB" id="A0A3A9YT68"/>
<evidence type="ECO:0000313" key="10">
    <source>
        <dbReference type="EMBL" id="RKN39170.1"/>
    </source>
</evidence>
<comment type="caution">
    <text evidence="10">The sequence shown here is derived from an EMBL/GenBank/DDBJ whole genome shotgun (WGS) entry which is preliminary data.</text>
</comment>
<dbReference type="InterPro" id="IPR037401">
    <property type="entry name" value="SnoaL-like"/>
</dbReference>
<feature type="domain" description="SnoaL-like" evidence="9">
    <location>
        <begin position="233"/>
        <end position="326"/>
    </location>
</feature>
<dbReference type="Pfam" id="PF04542">
    <property type="entry name" value="Sigma70_r2"/>
    <property type="match status" value="1"/>
</dbReference>
<keyword evidence="11" id="KW-1185">Reference proteome</keyword>
<gene>
    <name evidence="10" type="ORF">D7294_21560</name>
</gene>
<dbReference type="GO" id="GO:0003677">
    <property type="term" value="F:DNA binding"/>
    <property type="evidence" value="ECO:0007669"/>
    <property type="project" value="InterPro"/>
</dbReference>
<feature type="domain" description="RNA polymerase sigma-70 region 2" evidence="7">
    <location>
        <begin position="36"/>
        <end position="101"/>
    </location>
</feature>
<accession>A0A3A9YT68</accession>
<dbReference type="Pfam" id="PF08281">
    <property type="entry name" value="Sigma70_r4_2"/>
    <property type="match status" value="1"/>
</dbReference>
<dbReference type="PANTHER" id="PTHR43133">
    <property type="entry name" value="RNA POLYMERASE ECF-TYPE SIGMA FACTO"/>
    <property type="match status" value="1"/>
</dbReference>
<dbReference type="EMBL" id="RBAL01000014">
    <property type="protein sequence ID" value="RKN39170.1"/>
    <property type="molecule type" value="Genomic_DNA"/>
</dbReference>
<sequence>MSQTATAAGAGTPQAAQATPAGEAAGRPRISETQLEEHRRELTAYCYRMLGSAFEAEDAVQETLVRAWRSLDRFEGRSSLRSWLYRIATNVCLTMLSGSSRRARPMDLSSPTPTASAVLGPPLPETAWIEPMPDSRMLRDPAEEAETRESVRLAFVAALQHLAPRQRAVLILREVLSWRAAEVAELLGTTVASVNSALQRARGTLAATGLSEAGDAAEHGAAALTEEQRGLLDRYLRAFEAYDLDSLTALLHEDATLSMPPYELWMRGPADIRAWMAGEGIGCAGSRLIPTRANGLPAFGQYRPDPAGGHRPWALQVIEFSGGRITGINAFLDTARLFPLFGLPGHLPEAAAAE</sequence>
<dbReference type="PANTHER" id="PTHR43133:SF65">
    <property type="entry name" value="ECF RNA POLYMERASE SIGMA FACTOR SIGG"/>
    <property type="match status" value="1"/>
</dbReference>
<dbReference type="SUPFAM" id="SSF88946">
    <property type="entry name" value="Sigma2 domain of RNA polymerase sigma factors"/>
    <property type="match status" value="1"/>
</dbReference>
<evidence type="ECO:0000259" key="7">
    <source>
        <dbReference type="Pfam" id="PF04542"/>
    </source>
</evidence>
<dbReference type="Gene3D" id="1.10.1740.10">
    <property type="match status" value="1"/>
</dbReference>
<dbReference type="Gene3D" id="1.10.10.10">
    <property type="entry name" value="Winged helix-like DNA-binding domain superfamily/Winged helix DNA-binding domain"/>
    <property type="match status" value="1"/>
</dbReference>
<evidence type="ECO:0000259" key="8">
    <source>
        <dbReference type="Pfam" id="PF08281"/>
    </source>
</evidence>
<dbReference type="InterPro" id="IPR014284">
    <property type="entry name" value="RNA_pol_sigma-70_dom"/>
</dbReference>
<evidence type="ECO:0000256" key="4">
    <source>
        <dbReference type="ARBA" id="ARBA00023082"/>
    </source>
</evidence>
<evidence type="ECO:0000256" key="5">
    <source>
        <dbReference type="ARBA" id="ARBA00023163"/>
    </source>
</evidence>
<dbReference type="NCBIfam" id="TIGR02960">
    <property type="entry name" value="SigX5"/>
    <property type="match status" value="1"/>
</dbReference>
<evidence type="ECO:0000256" key="1">
    <source>
        <dbReference type="ARBA" id="ARBA00010641"/>
    </source>
</evidence>
<evidence type="ECO:0000256" key="6">
    <source>
        <dbReference type="SAM" id="MobiDB-lite"/>
    </source>
</evidence>
<dbReference type="Gene3D" id="3.10.450.50">
    <property type="match status" value="1"/>
</dbReference>
<evidence type="ECO:0000256" key="2">
    <source>
        <dbReference type="ARBA" id="ARBA00011344"/>
    </source>
</evidence>
<dbReference type="Proteomes" id="UP000272474">
    <property type="component" value="Unassembled WGS sequence"/>
</dbReference>
<proteinExistence type="inferred from homology"/>
<dbReference type="InterPro" id="IPR013249">
    <property type="entry name" value="RNA_pol_sigma70_r4_t2"/>
</dbReference>
<dbReference type="GO" id="GO:0006352">
    <property type="term" value="P:DNA-templated transcription initiation"/>
    <property type="evidence" value="ECO:0007669"/>
    <property type="project" value="InterPro"/>
</dbReference>
<dbReference type="Pfam" id="PF12680">
    <property type="entry name" value="SnoaL_2"/>
    <property type="match status" value="1"/>
</dbReference>
<dbReference type="OrthoDB" id="7376212at2"/>
<evidence type="ECO:0000313" key="11">
    <source>
        <dbReference type="Proteomes" id="UP000272474"/>
    </source>
</evidence>
<feature type="compositionally biased region" description="Low complexity" evidence="6">
    <location>
        <begin position="1"/>
        <end position="25"/>
    </location>
</feature>
<dbReference type="NCBIfam" id="TIGR02937">
    <property type="entry name" value="sigma70-ECF"/>
    <property type="match status" value="1"/>
</dbReference>
<keyword evidence="5" id="KW-0804">Transcription</keyword>
<comment type="subunit">
    <text evidence="2">Interacts transiently with the RNA polymerase catalytic core formed by RpoA, RpoB, RpoC and RpoZ (2 alpha, 1 beta, 1 beta' and 1 omega subunit) to form the RNA polymerase holoenzyme that can initiate transcription.</text>
</comment>
<dbReference type="CDD" id="cd06171">
    <property type="entry name" value="Sigma70_r4"/>
    <property type="match status" value="1"/>
</dbReference>
<keyword evidence="3" id="KW-0805">Transcription regulation</keyword>